<evidence type="ECO:0000313" key="2">
    <source>
        <dbReference type="EMBL" id="KNC78581.1"/>
    </source>
</evidence>
<accession>A0A0L0FQ04</accession>
<dbReference type="AlphaFoldDB" id="A0A0L0FQ04"/>
<sequence length="150" mass="16501">MHTHTHTQTHAHTHEEGAPGMGTSTATATATATGIRHKTSTRTSSRDTSSRPSSGLSMKSSGVRDGRRFTTRTPNTPGTPDLTDLELYPELKAVARKVSALKHTPWVEGKECMACEAERLRKTQRKTKDGSYSRGSRERYTSAYRKKAVV</sequence>
<gene>
    <name evidence="2" type="ORF">SARC_08998</name>
</gene>
<evidence type="ECO:0000256" key="1">
    <source>
        <dbReference type="SAM" id="MobiDB-lite"/>
    </source>
</evidence>
<feature type="compositionally biased region" description="Basic residues" evidence="1">
    <location>
        <begin position="1"/>
        <end position="11"/>
    </location>
</feature>
<dbReference type="Proteomes" id="UP000054560">
    <property type="component" value="Unassembled WGS sequence"/>
</dbReference>
<evidence type="ECO:0000313" key="3">
    <source>
        <dbReference type="Proteomes" id="UP000054560"/>
    </source>
</evidence>
<proteinExistence type="predicted"/>
<reference evidence="2 3" key="1">
    <citation type="submission" date="2011-02" db="EMBL/GenBank/DDBJ databases">
        <title>The Genome Sequence of Sphaeroforma arctica JP610.</title>
        <authorList>
            <consortium name="The Broad Institute Genome Sequencing Platform"/>
            <person name="Russ C."/>
            <person name="Cuomo C."/>
            <person name="Young S.K."/>
            <person name="Zeng Q."/>
            <person name="Gargeya S."/>
            <person name="Alvarado L."/>
            <person name="Berlin A."/>
            <person name="Chapman S.B."/>
            <person name="Chen Z."/>
            <person name="Freedman E."/>
            <person name="Gellesch M."/>
            <person name="Goldberg J."/>
            <person name="Griggs A."/>
            <person name="Gujja S."/>
            <person name="Heilman E."/>
            <person name="Heiman D."/>
            <person name="Howarth C."/>
            <person name="Mehta T."/>
            <person name="Neiman D."/>
            <person name="Pearson M."/>
            <person name="Roberts A."/>
            <person name="Saif S."/>
            <person name="Shea T."/>
            <person name="Shenoy N."/>
            <person name="Sisk P."/>
            <person name="Stolte C."/>
            <person name="Sykes S."/>
            <person name="White J."/>
            <person name="Yandava C."/>
            <person name="Burger G."/>
            <person name="Gray M.W."/>
            <person name="Holland P.W.H."/>
            <person name="King N."/>
            <person name="Lang F.B.F."/>
            <person name="Roger A.J."/>
            <person name="Ruiz-Trillo I."/>
            <person name="Haas B."/>
            <person name="Nusbaum C."/>
            <person name="Birren B."/>
        </authorList>
    </citation>
    <scope>NUCLEOTIDE SEQUENCE [LARGE SCALE GENOMIC DNA]</scope>
    <source>
        <strain evidence="2 3">JP610</strain>
    </source>
</reference>
<dbReference type="RefSeq" id="XP_014152483.1">
    <property type="nucleotide sequence ID" value="XM_014297008.1"/>
</dbReference>
<dbReference type="EMBL" id="KQ242464">
    <property type="protein sequence ID" value="KNC78581.1"/>
    <property type="molecule type" value="Genomic_DNA"/>
</dbReference>
<feature type="compositionally biased region" description="Basic and acidic residues" evidence="1">
    <location>
        <begin position="119"/>
        <end position="140"/>
    </location>
</feature>
<feature type="compositionally biased region" description="Low complexity" evidence="1">
    <location>
        <begin position="21"/>
        <end position="34"/>
    </location>
</feature>
<organism evidence="2 3">
    <name type="scientific">Sphaeroforma arctica JP610</name>
    <dbReference type="NCBI Taxonomy" id="667725"/>
    <lineage>
        <taxon>Eukaryota</taxon>
        <taxon>Ichthyosporea</taxon>
        <taxon>Ichthyophonida</taxon>
        <taxon>Sphaeroforma</taxon>
    </lineage>
</organism>
<feature type="region of interest" description="Disordered" evidence="1">
    <location>
        <begin position="1"/>
        <end position="84"/>
    </location>
</feature>
<keyword evidence="3" id="KW-1185">Reference proteome</keyword>
<protein>
    <submittedName>
        <fullName evidence="2">Uncharacterized protein</fullName>
    </submittedName>
</protein>
<name>A0A0L0FQ04_9EUKA</name>
<dbReference type="GeneID" id="25909502"/>
<feature type="region of interest" description="Disordered" evidence="1">
    <location>
        <begin position="119"/>
        <end position="150"/>
    </location>
</feature>